<organism evidence="2">
    <name type="scientific">Anguilla anguilla</name>
    <name type="common">European freshwater eel</name>
    <name type="synonym">Muraena anguilla</name>
    <dbReference type="NCBI Taxonomy" id="7936"/>
    <lineage>
        <taxon>Eukaryota</taxon>
        <taxon>Metazoa</taxon>
        <taxon>Chordata</taxon>
        <taxon>Craniata</taxon>
        <taxon>Vertebrata</taxon>
        <taxon>Euteleostomi</taxon>
        <taxon>Actinopterygii</taxon>
        <taxon>Neopterygii</taxon>
        <taxon>Teleostei</taxon>
        <taxon>Anguilliformes</taxon>
        <taxon>Anguillidae</taxon>
        <taxon>Anguilla</taxon>
    </lineage>
</organism>
<proteinExistence type="predicted"/>
<accession>A0A0E9XIE0</accession>
<reference evidence="2" key="2">
    <citation type="journal article" date="2015" name="Fish Shellfish Immunol.">
        <title>Early steps in the European eel (Anguilla anguilla)-Vibrio vulnificus interaction in the gills: Role of the RtxA13 toxin.</title>
        <authorList>
            <person name="Callol A."/>
            <person name="Pajuelo D."/>
            <person name="Ebbesson L."/>
            <person name="Teles M."/>
            <person name="MacKenzie S."/>
            <person name="Amaro C."/>
        </authorList>
    </citation>
    <scope>NUCLEOTIDE SEQUENCE</scope>
</reference>
<evidence type="ECO:0000256" key="1">
    <source>
        <dbReference type="SAM" id="SignalP"/>
    </source>
</evidence>
<evidence type="ECO:0000313" key="2">
    <source>
        <dbReference type="EMBL" id="JAI02420.1"/>
    </source>
</evidence>
<sequence>MFLHVRDQCLQACSWMLLLVRGRCFFQVTGTLLFMGVNETSIPPACARSSSLCHCSGYRNQKASSHLPSALL</sequence>
<keyword evidence="1" id="KW-0732">Signal</keyword>
<protein>
    <submittedName>
        <fullName evidence="2">Uncharacterized protein</fullName>
    </submittedName>
</protein>
<dbReference type="EMBL" id="GBXM01006158">
    <property type="protein sequence ID" value="JAI02420.1"/>
    <property type="molecule type" value="Transcribed_RNA"/>
</dbReference>
<name>A0A0E9XIE0_ANGAN</name>
<dbReference type="AlphaFoldDB" id="A0A0E9XIE0"/>
<feature type="signal peptide" evidence="1">
    <location>
        <begin position="1"/>
        <end position="22"/>
    </location>
</feature>
<reference evidence="2" key="1">
    <citation type="submission" date="2014-11" db="EMBL/GenBank/DDBJ databases">
        <authorList>
            <person name="Amaro Gonzalez C."/>
        </authorList>
    </citation>
    <scope>NUCLEOTIDE SEQUENCE</scope>
</reference>
<feature type="chain" id="PRO_5002435494" evidence="1">
    <location>
        <begin position="23"/>
        <end position="72"/>
    </location>
</feature>